<organism evidence="2 3">
    <name type="scientific">Neonectria punicea</name>
    <dbReference type="NCBI Taxonomy" id="979145"/>
    <lineage>
        <taxon>Eukaryota</taxon>
        <taxon>Fungi</taxon>
        <taxon>Dikarya</taxon>
        <taxon>Ascomycota</taxon>
        <taxon>Pezizomycotina</taxon>
        <taxon>Sordariomycetes</taxon>
        <taxon>Hypocreomycetidae</taxon>
        <taxon>Hypocreales</taxon>
        <taxon>Nectriaceae</taxon>
        <taxon>Neonectria</taxon>
    </lineage>
</organism>
<feature type="transmembrane region" description="Helical" evidence="1">
    <location>
        <begin position="27"/>
        <end position="52"/>
    </location>
</feature>
<reference evidence="2 3" key="1">
    <citation type="journal article" date="2025" name="Microbiol. Resour. Announc.">
        <title>Draft genome sequences for Neonectria magnoliae and Neonectria punicea, canker pathogens of Liriodendron tulipifera and Acer saccharum in West Virginia.</title>
        <authorList>
            <person name="Petronek H.M."/>
            <person name="Kasson M.T."/>
            <person name="Metheny A.M."/>
            <person name="Stauder C.M."/>
            <person name="Lovett B."/>
            <person name="Lynch S.C."/>
            <person name="Garnas J.R."/>
            <person name="Kasson L.R."/>
            <person name="Stajich J.E."/>
        </authorList>
    </citation>
    <scope>NUCLEOTIDE SEQUENCE [LARGE SCALE GENOMIC DNA]</scope>
    <source>
        <strain evidence="2 3">NRRL 64653</strain>
    </source>
</reference>
<keyword evidence="1" id="KW-0472">Membrane</keyword>
<name>A0ABR1HB49_9HYPO</name>
<accession>A0ABR1HB49</accession>
<evidence type="ECO:0000313" key="3">
    <source>
        <dbReference type="Proteomes" id="UP001498476"/>
    </source>
</evidence>
<dbReference type="EMBL" id="JAZAVJ010000048">
    <property type="protein sequence ID" value="KAK7418392.1"/>
    <property type="molecule type" value="Genomic_DNA"/>
</dbReference>
<comment type="caution">
    <text evidence="2">The sequence shown here is derived from an EMBL/GenBank/DDBJ whole genome shotgun (WGS) entry which is preliminary data.</text>
</comment>
<evidence type="ECO:0000256" key="1">
    <source>
        <dbReference type="SAM" id="Phobius"/>
    </source>
</evidence>
<keyword evidence="3" id="KW-1185">Reference proteome</keyword>
<proteinExistence type="predicted"/>
<gene>
    <name evidence="2" type="ORF">QQX98_004012</name>
</gene>
<dbReference type="Proteomes" id="UP001498476">
    <property type="component" value="Unassembled WGS sequence"/>
</dbReference>
<sequence>MPAVAIPQAQRLQHPLSWTWPQFCHPAPATIVALAIVLLLVFIFVSILWQLVEHRLAQPHSFVPDPAAPSQHSTSKLEIETRQLLFSNRAATSERMPLCNPQNKRGSLYNTFQIPAPHTTRLKFSRSMMELNGGNPLGSGEDKDGAKKAKTIHWHGVNRLNTAWAWML</sequence>
<protein>
    <submittedName>
        <fullName evidence="2">Uncharacterized protein</fullName>
    </submittedName>
</protein>
<keyword evidence="1" id="KW-1133">Transmembrane helix</keyword>
<evidence type="ECO:0000313" key="2">
    <source>
        <dbReference type="EMBL" id="KAK7418392.1"/>
    </source>
</evidence>
<keyword evidence="1" id="KW-0812">Transmembrane</keyword>